<evidence type="ECO:0000313" key="2">
    <source>
        <dbReference type="EMBL" id="MDL2078570.1"/>
    </source>
</evidence>
<gene>
    <name evidence="2" type="ORF">QNN03_19225</name>
</gene>
<feature type="compositionally biased region" description="Basic and acidic residues" evidence="1">
    <location>
        <begin position="28"/>
        <end position="46"/>
    </location>
</feature>
<organism evidence="2 3">
    <name type="scientific">Streptomyces fuscus</name>
    <dbReference type="NCBI Taxonomy" id="3048495"/>
    <lineage>
        <taxon>Bacteria</taxon>
        <taxon>Bacillati</taxon>
        <taxon>Actinomycetota</taxon>
        <taxon>Actinomycetes</taxon>
        <taxon>Kitasatosporales</taxon>
        <taxon>Streptomycetaceae</taxon>
        <taxon>Streptomyces</taxon>
    </lineage>
</organism>
<sequence>MDSPVQGDATGEKRYATLRALPASLTETADRAPFKHRDGRSGEDAR</sequence>
<reference evidence="2 3" key="1">
    <citation type="submission" date="2023-05" db="EMBL/GenBank/DDBJ databases">
        <title>Streptomyces fuscus sp. nov., a brown-black pigment producing actinomyces isolated from dry sand of Sea duck farm.</title>
        <authorList>
            <person name="Xie J."/>
            <person name="Shen N."/>
        </authorList>
    </citation>
    <scope>NUCLEOTIDE SEQUENCE [LARGE SCALE GENOMIC DNA]</scope>
    <source>
        <strain evidence="2 3">GXMU-J15</strain>
    </source>
</reference>
<protein>
    <submittedName>
        <fullName evidence="2">Uncharacterized protein</fullName>
    </submittedName>
</protein>
<keyword evidence="3" id="KW-1185">Reference proteome</keyword>
<feature type="region of interest" description="Disordered" evidence="1">
    <location>
        <begin position="20"/>
        <end position="46"/>
    </location>
</feature>
<comment type="caution">
    <text evidence="2">The sequence shown here is derived from an EMBL/GenBank/DDBJ whole genome shotgun (WGS) entry which is preliminary data.</text>
</comment>
<dbReference type="Proteomes" id="UP001241926">
    <property type="component" value="Unassembled WGS sequence"/>
</dbReference>
<accession>A0ABT7J130</accession>
<proteinExistence type="predicted"/>
<name>A0ABT7J130_9ACTN</name>
<evidence type="ECO:0000256" key="1">
    <source>
        <dbReference type="SAM" id="MobiDB-lite"/>
    </source>
</evidence>
<dbReference type="Pfam" id="PF19907">
    <property type="entry name" value="DUF6380"/>
    <property type="match status" value="1"/>
</dbReference>
<dbReference type="InterPro" id="IPR045960">
    <property type="entry name" value="DUF6380"/>
</dbReference>
<evidence type="ECO:0000313" key="3">
    <source>
        <dbReference type="Proteomes" id="UP001241926"/>
    </source>
</evidence>
<dbReference type="RefSeq" id="WP_255310001.1">
    <property type="nucleotide sequence ID" value="NZ_JASJUS010000017.1"/>
</dbReference>
<dbReference type="EMBL" id="JASJUS010000017">
    <property type="protein sequence ID" value="MDL2078570.1"/>
    <property type="molecule type" value="Genomic_DNA"/>
</dbReference>